<dbReference type="RefSeq" id="WP_090193093.1">
    <property type="nucleotide sequence ID" value="NZ_LT629785.1"/>
</dbReference>
<dbReference type="InterPro" id="IPR025110">
    <property type="entry name" value="AMP-bd_C"/>
</dbReference>
<accession>A0A1H2EDL4</accession>
<dbReference type="PANTHER" id="PTHR43767:SF1">
    <property type="entry name" value="NONRIBOSOMAL PEPTIDE SYNTHASE PES1 (EUROFUNG)-RELATED"/>
    <property type="match status" value="1"/>
</dbReference>
<dbReference type="Gene3D" id="3.30.300.30">
    <property type="match status" value="1"/>
</dbReference>
<dbReference type="InterPro" id="IPR045851">
    <property type="entry name" value="AMP-bd_C_sf"/>
</dbReference>
<gene>
    <name evidence="3" type="ORF">SAMN05216296_0675</name>
</gene>
<dbReference type="SUPFAM" id="SSF56801">
    <property type="entry name" value="Acetyl-CoA synthetase-like"/>
    <property type="match status" value="1"/>
</dbReference>
<dbReference type="EMBL" id="LT629785">
    <property type="protein sequence ID" value="SDT93201.1"/>
    <property type="molecule type" value="Genomic_DNA"/>
</dbReference>
<dbReference type="InterPro" id="IPR050237">
    <property type="entry name" value="ATP-dep_AMP-bd_enzyme"/>
</dbReference>
<dbReference type="InterPro" id="IPR042099">
    <property type="entry name" value="ANL_N_sf"/>
</dbReference>
<evidence type="ECO:0000259" key="2">
    <source>
        <dbReference type="Pfam" id="PF13193"/>
    </source>
</evidence>
<dbReference type="Gene3D" id="3.40.50.12780">
    <property type="entry name" value="N-terminal domain of ligase-like"/>
    <property type="match status" value="1"/>
</dbReference>
<keyword evidence="4" id="KW-1185">Reference proteome</keyword>
<feature type="domain" description="AMP-binding enzyme C-terminal" evidence="2">
    <location>
        <begin position="492"/>
        <end position="567"/>
    </location>
</feature>
<evidence type="ECO:0000313" key="4">
    <source>
        <dbReference type="Proteomes" id="UP000243232"/>
    </source>
</evidence>
<dbReference type="NCBIfam" id="NF005714">
    <property type="entry name" value="PRK07529.1"/>
    <property type="match status" value="1"/>
</dbReference>
<evidence type="ECO:0000259" key="1">
    <source>
        <dbReference type="Pfam" id="PF00501"/>
    </source>
</evidence>
<dbReference type="Proteomes" id="UP000243232">
    <property type="component" value="Chromosome I"/>
</dbReference>
<organism evidence="3 4">
    <name type="scientific">Pseudomonas pohangensis</name>
    <dbReference type="NCBI Taxonomy" id="364197"/>
    <lineage>
        <taxon>Bacteria</taxon>
        <taxon>Pseudomonadati</taxon>
        <taxon>Pseudomonadota</taxon>
        <taxon>Gammaproteobacteria</taxon>
        <taxon>Pseudomonadales</taxon>
        <taxon>Pseudomonadaceae</taxon>
        <taxon>Pseudomonas</taxon>
    </lineage>
</organism>
<dbReference type="GO" id="GO:0016878">
    <property type="term" value="F:acid-thiol ligase activity"/>
    <property type="evidence" value="ECO:0007669"/>
    <property type="project" value="UniProtKB-ARBA"/>
</dbReference>
<reference evidence="4" key="1">
    <citation type="submission" date="2016-10" db="EMBL/GenBank/DDBJ databases">
        <authorList>
            <person name="Varghese N."/>
            <person name="Submissions S."/>
        </authorList>
    </citation>
    <scope>NUCLEOTIDE SEQUENCE [LARGE SCALE GENOMIC DNA]</scope>
    <source>
        <strain evidence="4">DSM 17875</strain>
    </source>
</reference>
<evidence type="ECO:0000313" key="3">
    <source>
        <dbReference type="EMBL" id="SDT93201.1"/>
    </source>
</evidence>
<dbReference type="Pfam" id="PF00501">
    <property type="entry name" value="AMP-binding"/>
    <property type="match status" value="1"/>
</dbReference>
<dbReference type="AlphaFoldDB" id="A0A1H2EDL4"/>
<dbReference type="STRING" id="364197.SAMN05216296_0675"/>
<dbReference type="OrthoDB" id="9803968at2"/>
<feature type="domain" description="AMP-dependent synthetase/ligase" evidence="1">
    <location>
        <begin position="36"/>
        <end position="433"/>
    </location>
</feature>
<dbReference type="InterPro" id="IPR020845">
    <property type="entry name" value="AMP-binding_CS"/>
</dbReference>
<protein>
    <submittedName>
        <fullName evidence="3">Fatty-acyl-CoA synthase/long-chain acyl-CoA synthetase</fullName>
    </submittedName>
</protein>
<dbReference type="InterPro" id="IPR000873">
    <property type="entry name" value="AMP-dep_synth/lig_dom"/>
</dbReference>
<dbReference type="Pfam" id="PF13193">
    <property type="entry name" value="AMP-binding_C"/>
    <property type="match status" value="1"/>
</dbReference>
<proteinExistence type="predicted"/>
<dbReference type="PANTHER" id="PTHR43767">
    <property type="entry name" value="LONG-CHAIN-FATTY-ACID--COA LIGASE"/>
    <property type="match status" value="1"/>
</dbReference>
<dbReference type="PROSITE" id="PS00455">
    <property type="entry name" value="AMP_BINDING"/>
    <property type="match status" value="1"/>
</dbReference>
<sequence>MSIRSLQDILRLEQNPLPIDGLHSTYQLIARGATIDPQAPALSFISRVEDHATPARWSHAELLAEITRAANLFRRLGIERRGTHSSVVASILPNLPETHFTIWGAETAGILFSVNPQLEAAQMGQLLRAAKAQWIVTSGPEADPQNWQRVATAIAGLPDLAGILAVDPLRHIAGHHKPQVLPATLGGIPVLDFHTELAREDGQRLGFALPEAEDYASYFCTGGTTGLPKIARHTQRNEVANALQLAAVTGPHMLVPGRTTLCALPLFHVNAQLASGLAAFGHGGHVLLASPAGYRSAGLIPRFWEIIARHRVNTFSGVPTIYAGLLQAPRDGHDLSCLSHAICGAAPMPVELFRSFERETGMRILEGYGLTESSCVASINPADGQSRIGSIGLRLPWQDMRILLVDEAQIREAEDEQVGAICLRGPNIFAGYLSADHNQGAWIELQAADGSLQRWFNTGDLGHRDAEGFFWLSGRKKELIIRGGHNIDPKSIEEVLAGHPAVALCAAVGRPDAHAGEVPVAYVQLRVGSQASSAELLTYAAQHISERAAVPKALHILPALPVTAVGKIFKPALNMLEIESVVREEAARVGTTLGELQVEQDPKLGLVARYRVDGDTAPLASALGRHIFRSQPL</sequence>
<name>A0A1H2EDL4_9PSED</name>